<dbReference type="Proteomes" id="UP000011185">
    <property type="component" value="Unassembled WGS sequence"/>
</dbReference>
<dbReference type="AlphaFoldDB" id="L7JYJ5"/>
<keyword evidence="1" id="KW-0472">Membrane</keyword>
<gene>
    <name evidence="2" type="ORF">THOM_0532</name>
</gene>
<name>L7JYJ5_TRAHO</name>
<evidence type="ECO:0000313" key="2">
    <source>
        <dbReference type="EMBL" id="ELQ76504.1"/>
    </source>
</evidence>
<dbReference type="OMA" id="WVEDEES"/>
<evidence type="ECO:0000313" key="3">
    <source>
        <dbReference type="Proteomes" id="UP000011185"/>
    </source>
</evidence>
<dbReference type="VEuPathDB" id="MicrosporidiaDB:THOM_0532"/>
<feature type="transmembrane region" description="Helical" evidence="1">
    <location>
        <begin position="51"/>
        <end position="70"/>
    </location>
</feature>
<organism evidence="2 3">
    <name type="scientific">Trachipleistophora hominis</name>
    <name type="common">Microsporidian parasite</name>
    <dbReference type="NCBI Taxonomy" id="72359"/>
    <lineage>
        <taxon>Eukaryota</taxon>
        <taxon>Fungi</taxon>
        <taxon>Fungi incertae sedis</taxon>
        <taxon>Microsporidia</taxon>
        <taxon>Pleistophoridae</taxon>
        <taxon>Trachipleistophora</taxon>
    </lineage>
</organism>
<dbReference type="HOGENOM" id="CLU_1760069_0_0_1"/>
<dbReference type="InParanoid" id="L7JYJ5"/>
<protein>
    <submittedName>
        <fullName evidence="2">Uncharacterized protein</fullName>
    </submittedName>
</protein>
<proteinExistence type="predicted"/>
<keyword evidence="1" id="KW-1133">Transmembrane helix</keyword>
<keyword evidence="1" id="KW-0812">Transmembrane</keyword>
<reference evidence="2 3" key="1">
    <citation type="journal article" date="2012" name="PLoS Pathog.">
        <title>The genome of the obligate intracellular parasite Trachipleistophora hominis: new insights into microsporidian genome dynamics and reductive evolution.</title>
        <authorList>
            <person name="Heinz E."/>
            <person name="Williams T.A."/>
            <person name="Nakjang S."/>
            <person name="Noel C.J."/>
            <person name="Swan D.C."/>
            <person name="Goldberg A.V."/>
            <person name="Harris S.R."/>
            <person name="Weinmaier T."/>
            <person name="Markert S."/>
            <person name="Becher D."/>
            <person name="Bernhardt J."/>
            <person name="Dagan T."/>
            <person name="Hacker C."/>
            <person name="Lucocq J.M."/>
            <person name="Schweder T."/>
            <person name="Rattei T."/>
            <person name="Hall N."/>
            <person name="Hirt R.P."/>
            <person name="Embley T.M."/>
        </authorList>
    </citation>
    <scope>NUCLEOTIDE SEQUENCE [LARGE SCALE GENOMIC DNA]</scope>
</reference>
<sequence>MLDNKLFTMDYEGYALPCEDVDGYAENNEVDEAQVETMQSIPSCYYGSMNIYIIIIIIGISLLSLAYLLYCMMKRCENCRTSKKEKKFTRLRNKDLIRKKQNDLYDSKYDHSNNLMSSESLNAKTHSSDWVEDEESEYEDCISQVLLK</sequence>
<keyword evidence="3" id="KW-1185">Reference proteome</keyword>
<accession>L7JYJ5</accession>
<evidence type="ECO:0000256" key="1">
    <source>
        <dbReference type="SAM" id="Phobius"/>
    </source>
</evidence>
<dbReference type="EMBL" id="JH993845">
    <property type="protein sequence ID" value="ELQ76504.1"/>
    <property type="molecule type" value="Genomic_DNA"/>
</dbReference>